<evidence type="ECO:0000313" key="1">
    <source>
        <dbReference type="EMBL" id="SPF42493.1"/>
    </source>
</evidence>
<name>A0A2U3KS47_9BACT</name>
<reference evidence="2" key="1">
    <citation type="submission" date="2018-02" db="EMBL/GenBank/DDBJ databases">
        <authorList>
            <person name="Hausmann B."/>
        </authorList>
    </citation>
    <scope>NUCLEOTIDE SEQUENCE [LARGE SCALE GENOMIC DNA]</scope>
    <source>
        <strain evidence="2">Peat soil MAG SbA1</strain>
    </source>
</reference>
<organism evidence="1 2">
    <name type="scientific">Candidatus Sulfotelmatobacter kueseliae</name>
    <dbReference type="NCBI Taxonomy" id="2042962"/>
    <lineage>
        <taxon>Bacteria</taxon>
        <taxon>Pseudomonadati</taxon>
        <taxon>Acidobacteriota</taxon>
        <taxon>Terriglobia</taxon>
        <taxon>Terriglobales</taxon>
        <taxon>Candidatus Korobacteraceae</taxon>
        <taxon>Candidatus Sulfotelmatobacter</taxon>
    </lineage>
</organism>
<gene>
    <name evidence="1" type="ORF">SBA1_460090</name>
</gene>
<evidence type="ECO:0000313" key="2">
    <source>
        <dbReference type="Proteomes" id="UP000238701"/>
    </source>
</evidence>
<dbReference type="Proteomes" id="UP000238701">
    <property type="component" value="Unassembled WGS sequence"/>
</dbReference>
<protein>
    <submittedName>
        <fullName evidence="1">Uncharacterized protein</fullName>
    </submittedName>
</protein>
<dbReference type="EMBL" id="OMOD01000140">
    <property type="protein sequence ID" value="SPF42493.1"/>
    <property type="molecule type" value="Genomic_DNA"/>
</dbReference>
<accession>A0A2U3KS47</accession>
<dbReference type="AlphaFoldDB" id="A0A2U3KS47"/>
<proteinExistence type="predicted"/>
<sequence length="72" mass="7846">MGSEEQLDLGTMERVGKQGALLLRLYEAELASDPTSHAAASSRSNLMALRHTIAQLYGDDGSSLLDRQKQIE</sequence>